<dbReference type="InterPro" id="IPR007492">
    <property type="entry name" value="LytTR_DNA-bd_dom"/>
</dbReference>
<dbReference type="InterPro" id="IPR001789">
    <property type="entry name" value="Sig_transdc_resp-reg_receiver"/>
</dbReference>
<dbReference type="Pfam" id="PF04397">
    <property type="entry name" value="LytTR"/>
    <property type="match status" value="1"/>
</dbReference>
<organism evidence="4 5">
    <name type="scientific">Spirosoma arboris</name>
    <dbReference type="NCBI Taxonomy" id="2682092"/>
    <lineage>
        <taxon>Bacteria</taxon>
        <taxon>Pseudomonadati</taxon>
        <taxon>Bacteroidota</taxon>
        <taxon>Cytophagia</taxon>
        <taxon>Cytophagales</taxon>
        <taxon>Cytophagaceae</taxon>
        <taxon>Spirosoma</taxon>
    </lineage>
</organism>
<dbReference type="InterPro" id="IPR046947">
    <property type="entry name" value="LytR-like"/>
</dbReference>
<dbReference type="PANTHER" id="PTHR37299">
    <property type="entry name" value="TRANSCRIPTIONAL REGULATOR-RELATED"/>
    <property type="match status" value="1"/>
</dbReference>
<dbReference type="GO" id="GO:0000156">
    <property type="term" value="F:phosphorelay response regulator activity"/>
    <property type="evidence" value="ECO:0007669"/>
    <property type="project" value="InterPro"/>
</dbReference>
<dbReference type="PROSITE" id="PS50930">
    <property type="entry name" value="HTH_LYTTR"/>
    <property type="match status" value="1"/>
</dbReference>
<dbReference type="SMART" id="SM00850">
    <property type="entry name" value="LytTR"/>
    <property type="match status" value="1"/>
</dbReference>
<dbReference type="SMART" id="SM00448">
    <property type="entry name" value="REC"/>
    <property type="match status" value="1"/>
</dbReference>
<dbReference type="RefSeq" id="WP_157585326.1">
    <property type="nucleotide sequence ID" value="NZ_WPIN01000004.1"/>
</dbReference>
<dbReference type="Proteomes" id="UP000436006">
    <property type="component" value="Unassembled WGS sequence"/>
</dbReference>
<dbReference type="GO" id="GO:0003677">
    <property type="term" value="F:DNA binding"/>
    <property type="evidence" value="ECO:0007669"/>
    <property type="project" value="InterPro"/>
</dbReference>
<reference evidence="4 5" key="1">
    <citation type="submission" date="2019-12" db="EMBL/GenBank/DDBJ databases">
        <title>Spirosoma sp. HMF4905 genome sequencing and assembly.</title>
        <authorList>
            <person name="Kang H."/>
            <person name="Cha I."/>
            <person name="Kim H."/>
            <person name="Joh K."/>
        </authorList>
    </citation>
    <scope>NUCLEOTIDE SEQUENCE [LARGE SCALE GENOMIC DNA]</scope>
    <source>
        <strain evidence="4 5">HMF4905</strain>
    </source>
</reference>
<proteinExistence type="predicted"/>
<dbReference type="Pfam" id="PF00072">
    <property type="entry name" value="Response_reg"/>
    <property type="match status" value="1"/>
</dbReference>
<dbReference type="InterPro" id="IPR011006">
    <property type="entry name" value="CheY-like_superfamily"/>
</dbReference>
<dbReference type="PANTHER" id="PTHR37299:SF1">
    <property type="entry name" value="STAGE 0 SPORULATION PROTEIN A HOMOLOG"/>
    <property type="match status" value="1"/>
</dbReference>
<dbReference type="Gene3D" id="2.40.50.1020">
    <property type="entry name" value="LytTr DNA-binding domain"/>
    <property type="match status" value="1"/>
</dbReference>
<feature type="domain" description="Response regulatory" evidence="2">
    <location>
        <begin position="3"/>
        <end position="124"/>
    </location>
</feature>
<dbReference type="AlphaFoldDB" id="A0A7K1SB82"/>
<sequence>MLKAIALDADPLALEILNTFCQQMGTVAIAQTFTHSSEARHYLHVNPVDLVFMEIDLPTESGIDFWQSIRQHGTGYAEADLLPMVIFTTASTDFALISYELQAIDYLLKPFTVDRFHQAIQKATNYASCQQPPHSQPTTYLSVRVDAGLVRIKLADIAWIEALSNYLKIHLSDQSFLVVRMTMKAMLQELPSTDFIRVHRSYIVPIHRVQAIHNKLIRIGEKRIPLSSYYDDQFVERVQEYQPSSQFLPLSSHRQLPLQQA</sequence>
<comment type="caution">
    <text evidence="4">The sequence shown here is derived from an EMBL/GenBank/DDBJ whole genome shotgun (WGS) entry which is preliminary data.</text>
</comment>
<gene>
    <name evidence="4" type="ORF">GO755_12875</name>
</gene>
<accession>A0A7K1SB82</accession>
<evidence type="ECO:0000259" key="2">
    <source>
        <dbReference type="PROSITE" id="PS50110"/>
    </source>
</evidence>
<protein>
    <submittedName>
        <fullName evidence="4">Response regulator</fullName>
    </submittedName>
</protein>
<evidence type="ECO:0000259" key="3">
    <source>
        <dbReference type="PROSITE" id="PS50930"/>
    </source>
</evidence>
<evidence type="ECO:0000313" key="4">
    <source>
        <dbReference type="EMBL" id="MVM30928.1"/>
    </source>
</evidence>
<dbReference type="SUPFAM" id="SSF52172">
    <property type="entry name" value="CheY-like"/>
    <property type="match status" value="1"/>
</dbReference>
<keyword evidence="5" id="KW-1185">Reference proteome</keyword>
<evidence type="ECO:0000256" key="1">
    <source>
        <dbReference type="PROSITE-ProRule" id="PRU00169"/>
    </source>
</evidence>
<comment type="caution">
    <text evidence="1">Lacks conserved residue(s) required for the propagation of feature annotation.</text>
</comment>
<evidence type="ECO:0000313" key="5">
    <source>
        <dbReference type="Proteomes" id="UP000436006"/>
    </source>
</evidence>
<dbReference type="EMBL" id="WPIN01000004">
    <property type="protein sequence ID" value="MVM30928.1"/>
    <property type="molecule type" value="Genomic_DNA"/>
</dbReference>
<dbReference type="PROSITE" id="PS50110">
    <property type="entry name" value="RESPONSE_REGULATORY"/>
    <property type="match status" value="1"/>
</dbReference>
<name>A0A7K1SB82_9BACT</name>
<dbReference type="Gene3D" id="3.40.50.2300">
    <property type="match status" value="1"/>
</dbReference>
<feature type="domain" description="HTH LytTR-type" evidence="3">
    <location>
        <begin position="141"/>
        <end position="212"/>
    </location>
</feature>